<gene>
    <name evidence="2" type="ORF">L861_14200</name>
</gene>
<evidence type="ECO:0000256" key="1">
    <source>
        <dbReference type="SAM" id="Phobius"/>
    </source>
</evidence>
<sequence>MSDSPNKASTPKTMGGLMWLALGLFIAFFLNVAVQRFRPGLLDISAAQEAMLLVAATACFISACLRLESRQSSTP</sequence>
<name>S2L6V8_LITA3</name>
<dbReference type="EMBL" id="ASTJ01000041">
    <property type="protein sequence ID" value="EPC00421.1"/>
    <property type="molecule type" value="Genomic_DNA"/>
</dbReference>
<keyword evidence="1" id="KW-1133">Transmembrane helix</keyword>
<keyword evidence="3" id="KW-1185">Reference proteome</keyword>
<comment type="caution">
    <text evidence="2">The sequence shown here is derived from an EMBL/GenBank/DDBJ whole genome shotgun (WGS) entry which is preliminary data.</text>
</comment>
<keyword evidence="1" id="KW-0812">Transmembrane</keyword>
<dbReference type="Proteomes" id="UP000014463">
    <property type="component" value="Unassembled WGS sequence"/>
</dbReference>
<dbReference type="OrthoDB" id="6168640at2"/>
<dbReference type="PATRIC" id="fig|1121939.11.peg.4184"/>
<organism evidence="2 3">
    <name type="scientific">Litchfieldella anticariensis (strain DSM 16096 / CECT 5854 / CIP 108499 / LMG 22089 / FP35)</name>
    <name type="common">Halomonas anticariensis</name>
    <dbReference type="NCBI Taxonomy" id="1121939"/>
    <lineage>
        <taxon>Bacteria</taxon>
        <taxon>Pseudomonadati</taxon>
        <taxon>Pseudomonadota</taxon>
        <taxon>Gammaproteobacteria</taxon>
        <taxon>Oceanospirillales</taxon>
        <taxon>Halomonadaceae</taxon>
        <taxon>Litchfieldella</taxon>
    </lineage>
</organism>
<protein>
    <submittedName>
        <fullName evidence="2">Uncharacterized protein</fullName>
    </submittedName>
</protein>
<feature type="transmembrane region" description="Helical" evidence="1">
    <location>
        <begin position="16"/>
        <end position="34"/>
    </location>
</feature>
<keyword evidence="1" id="KW-0472">Membrane</keyword>
<reference evidence="2 3" key="1">
    <citation type="journal article" date="2013" name="Genome Announc.">
        <title>Draft genome sequence of the moderately halophilic gammaproteobacterium Halomonas anticariensis FP35.</title>
        <authorList>
            <person name="Tahrioui A."/>
            <person name="Quesada E."/>
            <person name="Llamas I."/>
        </authorList>
    </citation>
    <scope>NUCLEOTIDE SEQUENCE [LARGE SCALE GENOMIC DNA]</scope>
    <source>
        <strain evidence="3">DSM 16096 / CECT 5854 / LMG 22089 / FP35</strain>
    </source>
</reference>
<dbReference type="RefSeq" id="WP_016418688.1">
    <property type="nucleotide sequence ID" value="NZ_AUAB01000011.1"/>
</dbReference>
<evidence type="ECO:0000313" key="3">
    <source>
        <dbReference type="Proteomes" id="UP000014463"/>
    </source>
</evidence>
<dbReference type="STRING" id="1121939.L861_14200"/>
<accession>S2L6V8</accession>
<proteinExistence type="predicted"/>
<evidence type="ECO:0000313" key="2">
    <source>
        <dbReference type="EMBL" id="EPC00421.1"/>
    </source>
</evidence>
<dbReference type="AlphaFoldDB" id="S2L6V8"/>